<gene>
    <name evidence="6" type="ORF">RJ639_011746</name>
</gene>
<feature type="domain" description="Chalcone/stilbene synthase N-terminal" evidence="5">
    <location>
        <begin position="1"/>
        <end position="128"/>
    </location>
</feature>
<evidence type="ECO:0000256" key="2">
    <source>
        <dbReference type="ARBA" id="ARBA00004966"/>
    </source>
</evidence>
<name>A0AA89AR50_9ASTE</name>
<organism evidence="6 7">
    <name type="scientific">Escallonia herrerae</name>
    <dbReference type="NCBI Taxonomy" id="1293975"/>
    <lineage>
        <taxon>Eukaryota</taxon>
        <taxon>Viridiplantae</taxon>
        <taxon>Streptophyta</taxon>
        <taxon>Embryophyta</taxon>
        <taxon>Tracheophyta</taxon>
        <taxon>Spermatophyta</taxon>
        <taxon>Magnoliopsida</taxon>
        <taxon>eudicotyledons</taxon>
        <taxon>Gunneridae</taxon>
        <taxon>Pentapetalae</taxon>
        <taxon>asterids</taxon>
        <taxon>campanulids</taxon>
        <taxon>Escalloniales</taxon>
        <taxon>Escalloniaceae</taxon>
        <taxon>Escallonia</taxon>
    </lineage>
</organism>
<dbReference type="GO" id="GO:0030639">
    <property type="term" value="P:polyketide biosynthetic process"/>
    <property type="evidence" value="ECO:0007669"/>
    <property type="project" value="TreeGrafter"/>
</dbReference>
<dbReference type="Pfam" id="PF00195">
    <property type="entry name" value="Chal_sti_synt_N"/>
    <property type="match status" value="1"/>
</dbReference>
<comment type="function">
    <text evidence="1">The primary product of this enzyme is 4,2',4',6'-tetrahydroxychalcone (also termed naringenin-chalcone or chalcone) which can under specific conditions spontaneously isomerize into naringenin.</text>
</comment>
<evidence type="ECO:0000313" key="6">
    <source>
        <dbReference type="EMBL" id="KAK3011173.1"/>
    </source>
</evidence>
<sequence>MAPSLNARQDMVVVKIPKLSKEAAASPSPRSPIPSSLLHQLRCRHARRRLPAHQAPQPPPLHQQGCFAGGTVLRPANDLAENNAGARFLLIYSEITAVTFRGPFDTHLDSLVGQALLSDGAVVVTVGKQISGEIEQEMAKTESKFLKHEKHPRNPFFLSGQQDQKPSLKIDLPVGEEA</sequence>
<protein>
    <recommendedName>
        <fullName evidence="3">chalcone synthase</fullName>
        <ecNumber evidence="3">2.3.1.74</ecNumber>
    </recommendedName>
</protein>
<evidence type="ECO:0000259" key="5">
    <source>
        <dbReference type="Pfam" id="PF00195"/>
    </source>
</evidence>
<dbReference type="Proteomes" id="UP001188597">
    <property type="component" value="Unassembled WGS sequence"/>
</dbReference>
<dbReference type="InterPro" id="IPR001099">
    <property type="entry name" value="Chalcone/stilbene_synt_N"/>
</dbReference>
<evidence type="ECO:0000256" key="1">
    <source>
        <dbReference type="ARBA" id="ARBA00002969"/>
    </source>
</evidence>
<dbReference type="PANTHER" id="PTHR11877">
    <property type="entry name" value="HYDROXYMETHYLGLUTARYL-COA SYNTHASE"/>
    <property type="match status" value="1"/>
</dbReference>
<dbReference type="SUPFAM" id="SSF53901">
    <property type="entry name" value="Thiolase-like"/>
    <property type="match status" value="1"/>
</dbReference>
<feature type="region of interest" description="Disordered" evidence="4">
    <location>
        <begin position="150"/>
        <end position="178"/>
    </location>
</feature>
<dbReference type="InterPro" id="IPR011141">
    <property type="entry name" value="Polyketide_synthase_type-III"/>
</dbReference>
<dbReference type="InterPro" id="IPR016039">
    <property type="entry name" value="Thiolase-like"/>
</dbReference>
<proteinExistence type="predicted"/>
<accession>A0AA89AR50</accession>
<dbReference type="EC" id="2.3.1.74" evidence="3"/>
<comment type="caution">
    <text evidence="6">The sequence shown here is derived from an EMBL/GenBank/DDBJ whole genome shotgun (WGS) entry which is preliminary data.</text>
</comment>
<comment type="pathway">
    <text evidence="2">Secondary metabolite biosynthesis; flavonoid biosynthesis.</text>
</comment>
<dbReference type="Gene3D" id="3.40.47.10">
    <property type="match status" value="1"/>
</dbReference>
<evidence type="ECO:0000256" key="3">
    <source>
        <dbReference type="ARBA" id="ARBA00012975"/>
    </source>
</evidence>
<dbReference type="GO" id="GO:0016210">
    <property type="term" value="F:naringenin-chalcone synthase activity"/>
    <property type="evidence" value="ECO:0007669"/>
    <property type="project" value="UniProtKB-EC"/>
</dbReference>
<evidence type="ECO:0000313" key="7">
    <source>
        <dbReference type="Proteomes" id="UP001188597"/>
    </source>
</evidence>
<dbReference type="AlphaFoldDB" id="A0AA89AR50"/>
<keyword evidence="7" id="KW-1185">Reference proteome</keyword>
<reference evidence="6" key="1">
    <citation type="submission" date="2022-12" db="EMBL/GenBank/DDBJ databases">
        <title>Draft genome assemblies for two species of Escallonia (Escalloniales).</title>
        <authorList>
            <person name="Chanderbali A."/>
            <person name="Dervinis C."/>
            <person name="Anghel I."/>
            <person name="Soltis D."/>
            <person name="Soltis P."/>
            <person name="Zapata F."/>
        </authorList>
    </citation>
    <scope>NUCLEOTIDE SEQUENCE</scope>
    <source>
        <strain evidence="6">UCBG64.0493</strain>
        <tissue evidence="6">Leaf</tissue>
    </source>
</reference>
<evidence type="ECO:0000256" key="4">
    <source>
        <dbReference type="SAM" id="MobiDB-lite"/>
    </source>
</evidence>
<dbReference type="EMBL" id="JAVXUP010001475">
    <property type="protein sequence ID" value="KAK3011173.1"/>
    <property type="molecule type" value="Genomic_DNA"/>
</dbReference>
<dbReference type="PANTHER" id="PTHR11877:SF80">
    <property type="entry name" value="CHALCONE SYNTHASE 1"/>
    <property type="match status" value="1"/>
</dbReference>